<dbReference type="Proteomes" id="UP000507470">
    <property type="component" value="Unassembled WGS sequence"/>
</dbReference>
<evidence type="ECO:0000313" key="2">
    <source>
        <dbReference type="Proteomes" id="UP000507470"/>
    </source>
</evidence>
<reference evidence="1 2" key="1">
    <citation type="submission" date="2020-06" db="EMBL/GenBank/DDBJ databases">
        <authorList>
            <person name="Li R."/>
            <person name="Bekaert M."/>
        </authorList>
    </citation>
    <scope>NUCLEOTIDE SEQUENCE [LARGE SCALE GENOMIC DNA]</scope>
    <source>
        <strain evidence="2">wild</strain>
    </source>
</reference>
<accession>A0A6J8EN76</accession>
<protein>
    <submittedName>
        <fullName evidence="1">Uncharacterized protein</fullName>
    </submittedName>
</protein>
<keyword evidence="2" id="KW-1185">Reference proteome</keyword>
<sequence>MEHRGQEIDTRNVEFTLMKDDRIADKKSPGKTQVVTMIRQAVLSEQYLDWLVQVVTLNGTTYDYWTFRCEANSNMVNFFVDTWQPQMLKSFGEVKAALVVGSPVRFVVNLTLCKTVNKEVEVIGGDIRDFDISVEDGATVINSTWQHVRVIDELQYFEAVIHLHDNNRIDIIPSQFPYNGTNDNDLFMNYAHVVCYLNTTNTKGSFTYFVV</sequence>
<evidence type="ECO:0000313" key="1">
    <source>
        <dbReference type="EMBL" id="CAC5421928.1"/>
    </source>
</evidence>
<dbReference type="EMBL" id="CACVKT020009453">
    <property type="protein sequence ID" value="CAC5421928.1"/>
    <property type="molecule type" value="Genomic_DNA"/>
</dbReference>
<organism evidence="1 2">
    <name type="scientific">Mytilus coruscus</name>
    <name type="common">Sea mussel</name>
    <dbReference type="NCBI Taxonomy" id="42192"/>
    <lineage>
        <taxon>Eukaryota</taxon>
        <taxon>Metazoa</taxon>
        <taxon>Spiralia</taxon>
        <taxon>Lophotrochozoa</taxon>
        <taxon>Mollusca</taxon>
        <taxon>Bivalvia</taxon>
        <taxon>Autobranchia</taxon>
        <taxon>Pteriomorphia</taxon>
        <taxon>Mytilida</taxon>
        <taxon>Mytiloidea</taxon>
        <taxon>Mytilidae</taxon>
        <taxon>Mytilinae</taxon>
        <taxon>Mytilus</taxon>
    </lineage>
</organism>
<dbReference type="AlphaFoldDB" id="A0A6J8EN76"/>
<gene>
    <name evidence="1" type="ORF">MCOR_54012</name>
</gene>
<name>A0A6J8EN76_MYTCO</name>
<proteinExistence type="predicted"/>